<proteinExistence type="predicted"/>
<dbReference type="SUPFAM" id="SSF47240">
    <property type="entry name" value="Ferritin-like"/>
    <property type="match status" value="1"/>
</dbReference>
<protein>
    <submittedName>
        <fullName evidence="1">GTP-binding protein LepA</fullName>
    </submittedName>
</protein>
<dbReference type="InterPro" id="IPR012348">
    <property type="entry name" value="RNR-like"/>
</dbReference>
<comment type="caution">
    <text evidence="1">The sequence shown here is derived from an EMBL/GenBank/DDBJ whole genome shotgun (WGS) entry which is preliminary data.</text>
</comment>
<organism evidence="1 2">
    <name type="scientific">Aquipuribacter hungaricus</name>
    <dbReference type="NCBI Taxonomy" id="545624"/>
    <lineage>
        <taxon>Bacteria</taxon>
        <taxon>Bacillati</taxon>
        <taxon>Actinomycetota</taxon>
        <taxon>Actinomycetes</taxon>
        <taxon>Micrococcales</taxon>
        <taxon>Intrasporangiaceae</taxon>
        <taxon>Aquipuribacter</taxon>
    </lineage>
</organism>
<accession>A0ABV7WJI1</accession>
<dbReference type="Proteomes" id="UP001595685">
    <property type="component" value="Unassembled WGS sequence"/>
</dbReference>
<evidence type="ECO:0000313" key="1">
    <source>
        <dbReference type="EMBL" id="MFC3690005.1"/>
    </source>
</evidence>
<sequence>MGTATDIDAQIDRIEADGAISLDSVDFTVPDPRRVRKELGPALDYFARIEREVERNVLELQVVLPQADERTVRFVKVWEEQELPHGWIFDRMQQEVGLPPSQPELDQIGRTLRLAGVLSHVPGVHDALMFLYLSIGAMHERLTAVGYDRLRERVLELGMPGFAQTAVRPIRAQESMHYAYYRNAAVEQRDRLAGWQLHLARVVRRHTYVPVGATTAARRADFGGAAVALVGGRDVGALSEPVQRVAQELLTHASDGLRLPPFVAAALRDCVDAHVARQAVATT</sequence>
<dbReference type="Gene3D" id="1.10.620.20">
    <property type="entry name" value="Ribonucleotide Reductase, subunit A"/>
    <property type="match status" value="1"/>
</dbReference>
<gene>
    <name evidence="1" type="ORF">ACFOLH_16780</name>
</gene>
<dbReference type="RefSeq" id="WP_340293241.1">
    <property type="nucleotide sequence ID" value="NZ_JBBEOI010000101.1"/>
</dbReference>
<keyword evidence="2" id="KW-1185">Reference proteome</keyword>
<name>A0ABV7WJI1_9MICO</name>
<dbReference type="InterPro" id="IPR009078">
    <property type="entry name" value="Ferritin-like_SF"/>
</dbReference>
<dbReference type="EMBL" id="JBHRWW010000015">
    <property type="protein sequence ID" value="MFC3690005.1"/>
    <property type="molecule type" value="Genomic_DNA"/>
</dbReference>
<reference evidence="2" key="1">
    <citation type="journal article" date="2019" name="Int. J. Syst. Evol. Microbiol.">
        <title>The Global Catalogue of Microorganisms (GCM) 10K type strain sequencing project: providing services to taxonomists for standard genome sequencing and annotation.</title>
        <authorList>
            <consortium name="The Broad Institute Genomics Platform"/>
            <consortium name="The Broad Institute Genome Sequencing Center for Infectious Disease"/>
            <person name="Wu L."/>
            <person name="Ma J."/>
        </authorList>
    </citation>
    <scope>NUCLEOTIDE SEQUENCE [LARGE SCALE GENOMIC DNA]</scope>
    <source>
        <strain evidence="2">NCAIM B.02333</strain>
    </source>
</reference>
<evidence type="ECO:0000313" key="2">
    <source>
        <dbReference type="Proteomes" id="UP001595685"/>
    </source>
</evidence>